<sequence length="103" mass="12107">MQIKVEVGATRNICGLPFLEEFKKLKKSKAAFDWQGFCFGFQTRNVANQKEHLIPLLANTHIRQGHKLISVLHVLLHYFRELLPCISSLTRSFFRIQHYIHKM</sequence>
<protein>
    <submittedName>
        <fullName evidence="1">Uncharacterized protein</fullName>
    </submittedName>
</protein>
<organism evidence="1 2">
    <name type="scientific">Saponaria officinalis</name>
    <name type="common">Common soapwort</name>
    <name type="synonym">Lychnis saponaria</name>
    <dbReference type="NCBI Taxonomy" id="3572"/>
    <lineage>
        <taxon>Eukaryota</taxon>
        <taxon>Viridiplantae</taxon>
        <taxon>Streptophyta</taxon>
        <taxon>Embryophyta</taxon>
        <taxon>Tracheophyta</taxon>
        <taxon>Spermatophyta</taxon>
        <taxon>Magnoliopsida</taxon>
        <taxon>eudicotyledons</taxon>
        <taxon>Gunneridae</taxon>
        <taxon>Pentapetalae</taxon>
        <taxon>Caryophyllales</taxon>
        <taxon>Caryophyllaceae</taxon>
        <taxon>Caryophylleae</taxon>
        <taxon>Saponaria</taxon>
    </lineage>
</organism>
<reference evidence="1" key="1">
    <citation type="submission" date="2024-03" db="EMBL/GenBank/DDBJ databases">
        <title>WGS assembly of Saponaria officinalis var. Norfolk2.</title>
        <authorList>
            <person name="Jenkins J."/>
            <person name="Shu S."/>
            <person name="Grimwood J."/>
            <person name="Barry K."/>
            <person name="Goodstein D."/>
            <person name="Schmutz J."/>
            <person name="Leebens-Mack J."/>
            <person name="Osbourn A."/>
        </authorList>
    </citation>
    <scope>NUCLEOTIDE SEQUENCE [LARGE SCALE GENOMIC DNA]</scope>
    <source>
        <strain evidence="1">JIC</strain>
    </source>
</reference>
<comment type="caution">
    <text evidence="1">The sequence shown here is derived from an EMBL/GenBank/DDBJ whole genome shotgun (WGS) entry which is preliminary data.</text>
</comment>
<gene>
    <name evidence="1" type="ORF">RND81_10G065700</name>
</gene>
<accession>A0AAW1HYR4</accession>
<keyword evidence="2" id="KW-1185">Reference proteome</keyword>
<name>A0AAW1HYR4_SAPOF</name>
<dbReference type="EMBL" id="JBDFQZ010000010">
    <property type="protein sequence ID" value="KAK9682333.1"/>
    <property type="molecule type" value="Genomic_DNA"/>
</dbReference>
<evidence type="ECO:0000313" key="1">
    <source>
        <dbReference type="EMBL" id="KAK9682333.1"/>
    </source>
</evidence>
<proteinExistence type="predicted"/>
<dbReference type="AlphaFoldDB" id="A0AAW1HYR4"/>
<evidence type="ECO:0000313" key="2">
    <source>
        <dbReference type="Proteomes" id="UP001443914"/>
    </source>
</evidence>
<dbReference type="Proteomes" id="UP001443914">
    <property type="component" value="Unassembled WGS sequence"/>
</dbReference>